<dbReference type="HOGENOM" id="CLU_2253726_0_0_1"/>
<dbReference type="Proteomes" id="UP000017836">
    <property type="component" value="Unassembled WGS sequence"/>
</dbReference>
<feature type="region of interest" description="Disordered" evidence="1">
    <location>
        <begin position="1"/>
        <end position="48"/>
    </location>
</feature>
<evidence type="ECO:0000256" key="1">
    <source>
        <dbReference type="SAM" id="MobiDB-lite"/>
    </source>
</evidence>
<proteinExistence type="predicted"/>
<protein>
    <submittedName>
        <fullName evidence="2">Uncharacterized protein</fullName>
    </submittedName>
</protein>
<reference evidence="3" key="1">
    <citation type="journal article" date="2013" name="Science">
        <title>The Amborella genome and the evolution of flowering plants.</title>
        <authorList>
            <consortium name="Amborella Genome Project"/>
        </authorList>
    </citation>
    <scope>NUCLEOTIDE SEQUENCE [LARGE SCALE GENOMIC DNA]</scope>
</reference>
<dbReference type="Gramene" id="ERN12748">
    <property type="protein sequence ID" value="ERN12748"/>
    <property type="gene ID" value="AMTR_s00043p00164970"/>
</dbReference>
<feature type="compositionally biased region" description="Low complexity" evidence="1">
    <location>
        <begin position="34"/>
        <end position="45"/>
    </location>
</feature>
<evidence type="ECO:0000313" key="3">
    <source>
        <dbReference type="Proteomes" id="UP000017836"/>
    </source>
</evidence>
<dbReference type="AlphaFoldDB" id="W1PX31"/>
<organism evidence="2 3">
    <name type="scientific">Amborella trichopoda</name>
    <dbReference type="NCBI Taxonomy" id="13333"/>
    <lineage>
        <taxon>Eukaryota</taxon>
        <taxon>Viridiplantae</taxon>
        <taxon>Streptophyta</taxon>
        <taxon>Embryophyta</taxon>
        <taxon>Tracheophyta</taxon>
        <taxon>Spermatophyta</taxon>
        <taxon>Magnoliopsida</taxon>
        <taxon>Amborellales</taxon>
        <taxon>Amborellaceae</taxon>
        <taxon>Amborella</taxon>
    </lineage>
</organism>
<sequence length="104" mass="10706">MIQSVVDTSWPGSSEAGGGSVATVDAPASSNMPSVQEVNSSSEESTPVNVRPVRVTLIAKAQAQEAGPSIVSSAEELALAPLPPSEVSTLIMPHVQKRVGLRGW</sequence>
<keyword evidence="3" id="KW-1185">Reference proteome</keyword>
<evidence type="ECO:0000313" key="2">
    <source>
        <dbReference type="EMBL" id="ERN12748.1"/>
    </source>
</evidence>
<dbReference type="EMBL" id="KI392605">
    <property type="protein sequence ID" value="ERN12748.1"/>
    <property type="molecule type" value="Genomic_DNA"/>
</dbReference>
<feature type="compositionally biased region" description="Polar residues" evidence="1">
    <location>
        <begin position="1"/>
        <end position="12"/>
    </location>
</feature>
<accession>W1PX31</accession>
<name>W1PX31_AMBTC</name>
<gene>
    <name evidence="2" type="ORF">AMTR_s00043p00164970</name>
</gene>